<name>A0A9W6Z547_9STRA</name>
<dbReference type="Proteomes" id="UP001165082">
    <property type="component" value="Unassembled WGS sequence"/>
</dbReference>
<feature type="non-terminal residue" evidence="1">
    <location>
        <position position="1"/>
    </location>
</feature>
<dbReference type="OrthoDB" id="10329873at2759"/>
<dbReference type="EMBL" id="BRXZ01004411">
    <property type="protein sequence ID" value="GMH48342.1"/>
    <property type="molecule type" value="Genomic_DNA"/>
</dbReference>
<keyword evidence="2" id="KW-1185">Reference proteome</keyword>
<organism evidence="1 2">
    <name type="scientific">Triparma retinervis</name>
    <dbReference type="NCBI Taxonomy" id="2557542"/>
    <lineage>
        <taxon>Eukaryota</taxon>
        <taxon>Sar</taxon>
        <taxon>Stramenopiles</taxon>
        <taxon>Ochrophyta</taxon>
        <taxon>Bolidophyceae</taxon>
        <taxon>Parmales</taxon>
        <taxon>Triparmaceae</taxon>
        <taxon>Triparma</taxon>
    </lineage>
</organism>
<proteinExistence type="predicted"/>
<dbReference type="AlphaFoldDB" id="A0A9W6Z547"/>
<gene>
    <name evidence="1" type="ORF">TrRE_jg5575</name>
</gene>
<comment type="caution">
    <text evidence="1">The sequence shown here is derived from an EMBL/GenBank/DDBJ whole genome shotgun (WGS) entry which is preliminary data.</text>
</comment>
<protein>
    <submittedName>
        <fullName evidence="1">Uncharacterized protein</fullName>
    </submittedName>
</protein>
<evidence type="ECO:0000313" key="2">
    <source>
        <dbReference type="Proteomes" id="UP001165082"/>
    </source>
</evidence>
<evidence type="ECO:0000313" key="1">
    <source>
        <dbReference type="EMBL" id="GMH48342.1"/>
    </source>
</evidence>
<reference evidence="1" key="1">
    <citation type="submission" date="2022-07" db="EMBL/GenBank/DDBJ databases">
        <title>Genome analysis of Parmales, a sister group of diatoms, reveals the evolutionary specialization of diatoms from phago-mixotrophs to photoautotrophs.</title>
        <authorList>
            <person name="Ban H."/>
            <person name="Sato S."/>
            <person name="Yoshikawa S."/>
            <person name="Kazumasa Y."/>
            <person name="Nakamura Y."/>
            <person name="Ichinomiya M."/>
            <person name="Saitoh K."/>
            <person name="Sato N."/>
            <person name="Blanc-Mathieu R."/>
            <person name="Endo H."/>
            <person name="Kuwata A."/>
            <person name="Ogata H."/>
        </authorList>
    </citation>
    <scope>NUCLEOTIDE SEQUENCE</scope>
</reference>
<sequence>NSNFARGVGGGLASWTLSGMSSAWDTYALIVSSDPSDLERHYALGLAMQMSGQGGCEGEYLRWCEKAEAYHVDVESAVRYYGGIVEGMEREGETEDGNVELYNLKGRIKLLRRYEKLKMEDRKIINRLKDKGCVLC</sequence>
<accession>A0A9W6Z547</accession>